<organism evidence="2 3">
    <name type="scientific">Rhizopogon vesiculosus</name>
    <dbReference type="NCBI Taxonomy" id="180088"/>
    <lineage>
        <taxon>Eukaryota</taxon>
        <taxon>Fungi</taxon>
        <taxon>Dikarya</taxon>
        <taxon>Basidiomycota</taxon>
        <taxon>Agaricomycotina</taxon>
        <taxon>Agaricomycetes</taxon>
        <taxon>Agaricomycetidae</taxon>
        <taxon>Boletales</taxon>
        <taxon>Suillineae</taxon>
        <taxon>Rhizopogonaceae</taxon>
        <taxon>Rhizopogon</taxon>
    </lineage>
</organism>
<evidence type="ECO:0000313" key="2">
    <source>
        <dbReference type="EMBL" id="OJA11426.1"/>
    </source>
</evidence>
<dbReference type="EMBL" id="LVVM01005074">
    <property type="protein sequence ID" value="OJA11426.1"/>
    <property type="molecule type" value="Genomic_DNA"/>
</dbReference>
<proteinExistence type="predicted"/>
<comment type="caution">
    <text evidence="2">The sequence shown here is derived from an EMBL/GenBank/DDBJ whole genome shotgun (WGS) entry which is preliminary data.</text>
</comment>
<name>A0A1J8QPU8_9AGAM</name>
<feature type="compositionally biased region" description="Basic and acidic residues" evidence="1">
    <location>
        <begin position="83"/>
        <end position="93"/>
    </location>
</feature>
<feature type="region of interest" description="Disordered" evidence="1">
    <location>
        <begin position="75"/>
        <end position="129"/>
    </location>
</feature>
<protein>
    <submittedName>
        <fullName evidence="2">Uncharacterized protein</fullName>
    </submittedName>
</protein>
<dbReference type="OrthoDB" id="10557509at2759"/>
<evidence type="ECO:0000256" key="1">
    <source>
        <dbReference type="SAM" id="MobiDB-lite"/>
    </source>
</evidence>
<gene>
    <name evidence="2" type="ORF">AZE42_13155</name>
</gene>
<reference evidence="2 3" key="1">
    <citation type="submission" date="2016-03" db="EMBL/GenBank/DDBJ databases">
        <title>Comparative genomics of the ectomycorrhizal sister species Rhizopogon vinicolor and Rhizopogon vesiculosus (Basidiomycota: Boletales) reveals a divergence of the mating type B locus.</title>
        <authorList>
            <person name="Mujic A.B."/>
            <person name="Kuo A."/>
            <person name="Tritt A."/>
            <person name="Lipzen A."/>
            <person name="Chen C."/>
            <person name="Johnson J."/>
            <person name="Sharma A."/>
            <person name="Barry K."/>
            <person name="Grigoriev I.V."/>
            <person name="Spatafora J.W."/>
        </authorList>
    </citation>
    <scope>NUCLEOTIDE SEQUENCE [LARGE SCALE GENOMIC DNA]</scope>
    <source>
        <strain evidence="2 3">AM-OR11-056</strain>
    </source>
</reference>
<feature type="compositionally biased region" description="Polar residues" evidence="1">
    <location>
        <begin position="94"/>
        <end position="119"/>
    </location>
</feature>
<accession>A0A1J8QPU8</accession>
<sequence>MLKILSAPHVIRYGTGNTRKVTVKLYGRNRSQGATRDVAEACRAIPPYSSQYLGLVVHISEDHCATDASFISKLPFSAPESQDTPRDARDSRTHSPPTRQALQTLQTPQNAHPSNTHFTFSGDMSRYTS</sequence>
<dbReference type="Proteomes" id="UP000183567">
    <property type="component" value="Unassembled WGS sequence"/>
</dbReference>
<evidence type="ECO:0000313" key="3">
    <source>
        <dbReference type="Proteomes" id="UP000183567"/>
    </source>
</evidence>
<dbReference type="AlphaFoldDB" id="A0A1J8QPU8"/>
<keyword evidence="3" id="KW-1185">Reference proteome</keyword>